<keyword evidence="1" id="KW-0472">Membrane</keyword>
<dbReference type="PANTHER" id="PTHR35007">
    <property type="entry name" value="INTEGRAL MEMBRANE PROTEIN-RELATED"/>
    <property type="match status" value="1"/>
</dbReference>
<feature type="transmembrane region" description="Helical" evidence="1">
    <location>
        <begin position="48"/>
        <end position="81"/>
    </location>
</feature>
<dbReference type="Proteomes" id="UP000198649">
    <property type="component" value="Unassembled WGS sequence"/>
</dbReference>
<dbReference type="RefSeq" id="WP_091110858.1">
    <property type="nucleotide sequence ID" value="NZ_BKAF01000020.1"/>
</dbReference>
<name>A0A1I3DTP0_9ACTN</name>
<dbReference type="AlphaFoldDB" id="A0A1I3DTP0"/>
<dbReference type="STRING" id="1005945.SAMN05216561_10379"/>
<dbReference type="PANTHER" id="PTHR35007:SF4">
    <property type="entry name" value="CONSERVED TRANSMEMBRANE PROTEIN-RELATED"/>
    <property type="match status" value="1"/>
</dbReference>
<accession>A0A1I3DTP0</accession>
<protein>
    <submittedName>
        <fullName evidence="2">Tight adherence protein B</fullName>
    </submittedName>
</protein>
<reference evidence="2 3" key="1">
    <citation type="submission" date="2016-10" db="EMBL/GenBank/DDBJ databases">
        <authorList>
            <person name="de Groot N.N."/>
        </authorList>
    </citation>
    <scope>NUCLEOTIDE SEQUENCE [LARGE SCALE GENOMIC DNA]</scope>
    <source>
        <strain evidence="2 3">CGMCC 1.11156</strain>
    </source>
</reference>
<evidence type="ECO:0000256" key="1">
    <source>
        <dbReference type="SAM" id="Phobius"/>
    </source>
</evidence>
<keyword evidence="3" id="KW-1185">Reference proteome</keyword>
<dbReference type="GO" id="GO:0005886">
    <property type="term" value="C:plasma membrane"/>
    <property type="evidence" value="ECO:0007669"/>
    <property type="project" value="UniProtKB-SubCell"/>
</dbReference>
<dbReference type="OrthoDB" id="3830559at2"/>
<evidence type="ECO:0000313" key="2">
    <source>
        <dbReference type="EMBL" id="SFH90023.1"/>
    </source>
</evidence>
<proteinExistence type="predicted"/>
<dbReference type="EMBL" id="FOQG01000003">
    <property type="protein sequence ID" value="SFH90023.1"/>
    <property type="molecule type" value="Genomic_DNA"/>
</dbReference>
<gene>
    <name evidence="2" type="ORF">SAMN05216561_10379</name>
</gene>
<feature type="transmembrane region" description="Helical" evidence="1">
    <location>
        <begin position="231"/>
        <end position="255"/>
    </location>
</feature>
<evidence type="ECO:0000313" key="3">
    <source>
        <dbReference type="Proteomes" id="UP000198649"/>
    </source>
</evidence>
<organism evidence="2 3">
    <name type="scientific">Nocardioides psychrotolerans</name>
    <dbReference type="NCBI Taxonomy" id="1005945"/>
    <lineage>
        <taxon>Bacteria</taxon>
        <taxon>Bacillati</taxon>
        <taxon>Actinomycetota</taxon>
        <taxon>Actinomycetes</taxon>
        <taxon>Propionibacteriales</taxon>
        <taxon>Nocardioidaceae</taxon>
        <taxon>Nocardioides</taxon>
    </lineage>
</organism>
<keyword evidence="1" id="KW-0812">Transmembrane</keyword>
<feature type="transmembrane region" description="Helical" evidence="1">
    <location>
        <begin position="208"/>
        <end position="225"/>
    </location>
</feature>
<sequence length="266" mass="27062">MTTAAALAVGAAVVAVWLSAPAPALPQQASHARSGAPDGRGPLWWRWLVAPGVAVVWLVSGTALVLVVLTSAVTVAAVFLLRARSRRLADRAAAQRVLELCEHLAGDLGAGQPPGAALERAAATWPALGPVAAAHRIGSDVPTALREVALQGGTSDLRLVAAAWQLTHRTGAGLADAVDRVAQDLRAAHATRRIVDGELASARATSRLVAALPLLALAMGSGAGGDPWGFLFGHPVGLACLAAGLAFGFAGLWWIEAIARGVERAG</sequence>
<keyword evidence="1" id="KW-1133">Transmembrane helix</keyword>